<protein>
    <submittedName>
        <fullName evidence="6">Predicted protein</fullName>
    </submittedName>
</protein>
<feature type="region of interest" description="Disordered" evidence="5">
    <location>
        <begin position="156"/>
        <end position="190"/>
    </location>
</feature>
<evidence type="ECO:0000313" key="7">
    <source>
        <dbReference type="Proteomes" id="UP000006671"/>
    </source>
</evidence>
<evidence type="ECO:0000256" key="3">
    <source>
        <dbReference type="PROSITE-ProRule" id="PRU00339"/>
    </source>
</evidence>
<dbReference type="GeneID" id="8859078"/>
<keyword evidence="4" id="KW-0175">Coiled coil</keyword>
<feature type="compositionally biased region" description="Basic and acidic residues" evidence="5">
    <location>
        <begin position="1112"/>
        <end position="1129"/>
    </location>
</feature>
<proteinExistence type="predicted"/>
<dbReference type="EMBL" id="GG738845">
    <property type="protein sequence ID" value="EFC50755.1"/>
    <property type="molecule type" value="Genomic_DNA"/>
</dbReference>
<dbReference type="KEGG" id="ngr:NAEGRDRAFT_77771"/>
<feature type="repeat" description="TPR" evidence="3">
    <location>
        <begin position="765"/>
        <end position="798"/>
    </location>
</feature>
<dbReference type="SMART" id="SM00028">
    <property type="entry name" value="TPR"/>
    <property type="match status" value="8"/>
</dbReference>
<dbReference type="Proteomes" id="UP000006671">
    <property type="component" value="Unassembled WGS sequence"/>
</dbReference>
<dbReference type="STRING" id="5762.D2UY90"/>
<dbReference type="OrthoDB" id="626167at2759"/>
<dbReference type="PANTHER" id="PTHR45641">
    <property type="entry name" value="TETRATRICOPEPTIDE REPEAT PROTEIN (AFU_ORTHOLOGUE AFUA_6G03870)"/>
    <property type="match status" value="1"/>
</dbReference>
<accession>D2UY90</accession>
<dbReference type="InParanoid" id="D2UY90"/>
<keyword evidence="1" id="KW-0677">Repeat</keyword>
<name>D2UY90_NAEGR</name>
<gene>
    <name evidence="6" type="ORF">NAEGRDRAFT_77771</name>
</gene>
<dbReference type="Gene3D" id="1.25.40.10">
    <property type="entry name" value="Tetratricopeptide repeat domain"/>
    <property type="match status" value="3"/>
</dbReference>
<feature type="compositionally biased region" description="Low complexity" evidence="5">
    <location>
        <begin position="44"/>
        <end position="55"/>
    </location>
</feature>
<feature type="repeat" description="TPR" evidence="3">
    <location>
        <begin position="857"/>
        <end position="890"/>
    </location>
</feature>
<dbReference type="Pfam" id="PF13424">
    <property type="entry name" value="TPR_12"/>
    <property type="match status" value="2"/>
</dbReference>
<feature type="region of interest" description="Disordered" evidence="5">
    <location>
        <begin position="268"/>
        <end position="289"/>
    </location>
</feature>
<evidence type="ECO:0000313" key="6">
    <source>
        <dbReference type="EMBL" id="EFC50755.1"/>
    </source>
</evidence>
<feature type="coiled-coil region" evidence="4">
    <location>
        <begin position="497"/>
        <end position="538"/>
    </location>
</feature>
<feature type="repeat" description="TPR" evidence="3">
    <location>
        <begin position="669"/>
        <end position="702"/>
    </location>
</feature>
<dbReference type="RefSeq" id="XP_002683499.1">
    <property type="nucleotide sequence ID" value="XM_002683453.1"/>
</dbReference>
<dbReference type="InterPro" id="IPR011990">
    <property type="entry name" value="TPR-like_helical_dom_sf"/>
</dbReference>
<keyword evidence="7" id="KW-1185">Reference proteome</keyword>
<feature type="compositionally biased region" description="Polar residues" evidence="5">
    <location>
        <begin position="59"/>
        <end position="105"/>
    </location>
</feature>
<evidence type="ECO:0000256" key="4">
    <source>
        <dbReference type="SAM" id="Coils"/>
    </source>
</evidence>
<sequence length="1149" mass="133325">MIIKKDKTNGANNQTNNYFDSIIDDWNRIVQSRGIERTQKSNDPETTPNNPTTEELATESPSQNFQNPFSTNSSEIGSPSTSYTNMTTPNSSVKNNDSPYIGSSVSERSNTFRVLDFDNTTPIKAHLSGQDLEPQKSDLGNTALISPLSLPLKTLAISNQTRQTKKENRNEEENNSFESPSLLSFSEGSPSRLISNSPTYLTAFCQTDFDDSSSNASEHIQYGEDLSEKDLAQKRMKSLVMQNEDLLHQLSVVLSRNEELRKALLFSESKSSSDEKEDQTGKEEKDKYESTINKLKEDLEKEKSENIRIQQLLVPALQDESKNQIQVERMKTEIKSLQETIEKMNMVVMESNKKTEDNFRKNEANLLLQHHNKQSELEKDKKKLEQENAILLMRVREYEEILKSQKYSSETQNIDFGRMWKEKMDKTNEEHLNYIQKMSKESRENEYTLKKLLEDQTIENEALKKQLENDSKDIKIEETSFIKERMEKMSRAYQIQLETLYKTIEDLKLKNLQLNQEFEFEKLELQSLQEQLKESTKIITIVLEAEKYAPKNVKQIEERIYEIEELLQYNESNMEEKKLCEIYEEVSDLYCKIYRYEKAENMTLKYIELSSKLYGKSTLALGNAYHKLSVINVAVDKLKPAYQYQSECIRIKTTSFLEKKSKELTFDLSSEWNYLGEIAMKQGNLTDAKKTFQKSVKLFEQTLNPIYQKEEREIRNDYEKAKNISKPFMEIKDAPIKESAEYLKYKSTMPKSNIRELEFVPIDLLKSLDNLGTVQYRLKEYEDAYVTFSRAVQYQHHFDKVSDNVISQEAFEIIGNVYLNMANCALYLEMSEKAEVLYQNAITFIEKVLGSKHPKIGSLLYSLGVLYASKGDFDHSEEFTKRALEVFSMTDSEMDLPHGEQIRKLLETGKCYLTLGTLYLNKKDFSNAEDMLKRSLDIHNKMKSAGSQDSNTTFDIAFILNSLGKISEQKNLPEEALAYYQKAYIIAKSIKEGNNHVVATALMNIGKFFFNQENYEEAEKHYVASYKAYDASFPTQYHPDVGDLCLELGKTYLKMNMNEKAKRKFEESRDVYLGYELPTSSKLDLIFGYIESTSQLVNQDLQSRLDNTNLSPKEKEKLNQDIEFEKHRDKDNNVREQIVTLKRKQISNQ</sequence>
<dbReference type="PROSITE" id="PS50005">
    <property type="entry name" value="TPR"/>
    <property type="match status" value="4"/>
</dbReference>
<evidence type="ECO:0000256" key="5">
    <source>
        <dbReference type="SAM" id="MobiDB-lite"/>
    </source>
</evidence>
<evidence type="ECO:0000256" key="1">
    <source>
        <dbReference type="ARBA" id="ARBA00022737"/>
    </source>
</evidence>
<dbReference type="InterPro" id="IPR019734">
    <property type="entry name" value="TPR_rpt"/>
</dbReference>
<feature type="compositionally biased region" description="Low complexity" evidence="5">
    <location>
        <begin position="176"/>
        <end position="190"/>
    </location>
</feature>
<feature type="region of interest" description="Disordered" evidence="5">
    <location>
        <begin position="35"/>
        <end position="105"/>
    </location>
</feature>
<keyword evidence="2 3" id="KW-0802">TPR repeat</keyword>
<feature type="region of interest" description="Disordered" evidence="5">
    <location>
        <begin position="1107"/>
        <end position="1129"/>
    </location>
</feature>
<dbReference type="Pfam" id="PF13181">
    <property type="entry name" value="TPR_8"/>
    <property type="match status" value="1"/>
</dbReference>
<reference evidence="6 7" key="1">
    <citation type="journal article" date="2010" name="Cell">
        <title>The genome of Naegleria gruberi illuminates early eukaryotic versatility.</title>
        <authorList>
            <person name="Fritz-Laylin L.K."/>
            <person name="Prochnik S.E."/>
            <person name="Ginger M.L."/>
            <person name="Dacks J.B."/>
            <person name="Carpenter M.L."/>
            <person name="Field M.C."/>
            <person name="Kuo A."/>
            <person name="Paredez A."/>
            <person name="Chapman J."/>
            <person name="Pham J."/>
            <person name="Shu S."/>
            <person name="Neupane R."/>
            <person name="Cipriano M."/>
            <person name="Mancuso J."/>
            <person name="Tu H."/>
            <person name="Salamov A."/>
            <person name="Lindquist E."/>
            <person name="Shapiro H."/>
            <person name="Lucas S."/>
            <person name="Grigoriev I.V."/>
            <person name="Cande W.Z."/>
            <person name="Fulton C."/>
            <person name="Rokhsar D.S."/>
            <person name="Dawson S.C."/>
        </authorList>
    </citation>
    <scope>NUCLEOTIDE SEQUENCE [LARGE SCALE GENOMIC DNA]</scope>
    <source>
        <strain evidence="6 7">NEG-M</strain>
    </source>
</reference>
<dbReference type="VEuPathDB" id="AmoebaDB:NAEGRDRAFT_77771"/>
<organism evidence="7">
    <name type="scientific">Naegleria gruberi</name>
    <name type="common">Amoeba</name>
    <dbReference type="NCBI Taxonomy" id="5762"/>
    <lineage>
        <taxon>Eukaryota</taxon>
        <taxon>Discoba</taxon>
        <taxon>Heterolobosea</taxon>
        <taxon>Tetramitia</taxon>
        <taxon>Eutetramitia</taxon>
        <taxon>Vahlkampfiidae</taxon>
        <taxon>Naegleria</taxon>
    </lineage>
</organism>
<dbReference type="SUPFAM" id="SSF48452">
    <property type="entry name" value="TPR-like"/>
    <property type="match status" value="3"/>
</dbReference>
<feature type="compositionally biased region" description="Basic and acidic residues" evidence="5">
    <location>
        <begin position="271"/>
        <end position="289"/>
    </location>
</feature>
<evidence type="ECO:0000256" key="2">
    <source>
        <dbReference type="ARBA" id="ARBA00022803"/>
    </source>
</evidence>
<dbReference type="eggNOG" id="ENOG502SBQU">
    <property type="taxonomic scope" value="Eukaryota"/>
</dbReference>
<feature type="repeat" description="TPR" evidence="3">
    <location>
        <begin position="909"/>
        <end position="942"/>
    </location>
</feature>
<dbReference type="AlphaFoldDB" id="D2UY90"/>